<dbReference type="InterPro" id="IPR000237">
    <property type="entry name" value="GRIP_dom"/>
</dbReference>
<keyword evidence="10" id="KW-1185">Reference proteome</keyword>
<dbReference type="PROSITE" id="PS50913">
    <property type="entry name" value="GRIP"/>
    <property type="match status" value="1"/>
</dbReference>
<keyword evidence="3" id="KW-0963">Cytoplasm</keyword>
<protein>
    <recommendedName>
        <fullName evidence="8">GRIP domain-containing protein</fullName>
    </recommendedName>
</protein>
<keyword evidence="5" id="KW-0472">Membrane</keyword>
<evidence type="ECO:0000256" key="7">
    <source>
        <dbReference type="SAM" id="MobiDB-lite"/>
    </source>
</evidence>
<evidence type="ECO:0000256" key="6">
    <source>
        <dbReference type="SAM" id="Coils"/>
    </source>
</evidence>
<dbReference type="SUPFAM" id="SSF50370">
    <property type="entry name" value="Ricin B-like lectins"/>
    <property type="match status" value="1"/>
</dbReference>
<evidence type="ECO:0000313" key="9">
    <source>
        <dbReference type="EMBL" id="KAG2198609.1"/>
    </source>
</evidence>
<dbReference type="PANTHER" id="PTHR23157">
    <property type="entry name" value="GRIP AND COILED-COIL DOMAIN-CONTAINING PROTEIN 1"/>
    <property type="match status" value="1"/>
</dbReference>
<dbReference type="Pfam" id="PF01465">
    <property type="entry name" value="GRIP"/>
    <property type="match status" value="1"/>
</dbReference>
<dbReference type="CDD" id="cd23454">
    <property type="entry name" value="beta-trefoil_Ricin_GllA-1"/>
    <property type="match status" value="1"/>
</dbReference>
<evidence type="ECO:0000313" key="10">
    <source>
        <dbReference type="Proteomes" id="UP000603453"/>
    </source>
</evidence>
<accession>A0A8H7V224</accession>
<gene>
    <name evidence="9" type="ORF">INT47_001056</name>
</gene>
<dbReference type="PANTHER" id="PTHR23157:SF25">
    <property type="entry name" value="GRIP AND COILED-COIL DOMAIN-CONTAINING PROTEIN 1"/>
    <property type="match status" value="1"/>
</dbReference>
<evidence type="ECO:0000256" key="4">
    <source>
        <dbReference type="ARBA" id="ARBA00023054"/>
    </source>
</evidence>
<evidence type="ECO:0000256" key="1">
    <source>
        <dbReference type="ARBA" id="ARBA00004184"/>
    </source>
</evidence>
<reference evidence="9" key="1">
    <citation type="submission" date="2020-12" db="EMBL/GenBank/DDBJ databases">
        <title>Metabolic potential, ecology and presence of endohyphal bacteria is reflected in genomic diversity of Mucoromycotina.</title>
        <authorList>
            <person name="Muszewska A."/>
            <person name="Okrasinska A."/>
            <person name="Steczkiewicz K."/>
            <person name="Drgas O."/>
            <person name="Orlowska M."/>
            <person name="Perlinska-Lenart U."/>
            <person name="Aleksandrzak-Piekarczyk T."/>
            <person name="Szatraj K."/>
            <person name="Zielenkiewicz U."/>
            <person name="Pilsyk S."/>
            <person name="Malc E."/>
            <person name="Mieczkowski P."/>
            <person name="Kruszewska J.S."/>
            <person name="Biernat P."/>
            <person name="Pawlowska J."/>
        </authorList>
    </citation>
    <scope>NUCLEOTIDE SEQUENCE</scope>
    <source>
        <strain evidence="9">WA0000017839</strain>
    </source>
</reference>
<keyword evidence="4 6" id="KW-0175">Coiled coil</keyword>
<feature type="compositionally biased region" description="Low complexity" evidence="7">
    <location>
        <begin position="635"/>
        <end position="653"/>
    </location>
</feature>
<sequence length="704" mass="81709">MTENTDRTRAIRAEKQVERLERELEMIKSRFKKPTTNGGSSPSPMDKTNFQLSEQVKDLKYQLKHQLSEHSKLQENSASRITEYEEKLKRMREIFGQASKNIDGYRASIASKDVEIERLKGELEESSVSEQSYKSKYEAQQLTIETLNTEITSQKTFYGTEIKRLEAKTRQLSNQLEQTKNNYDQYKKRAHVLLEKNKEKSDSGRVNELEELVQQLQSQKTKYELEQAEKSEHQLLLEHDIRKAIDRIHELETIQNNMAKERDNKDKTIRELSQTYATDKESLEKKLQSTTLAHNQVTQQLNELKSQYNNQAEIISTTKEETDDDMTQRYIDMKMRVHELEESNDSLYQQLLLKDNEIEKLIVSTPTSPPAEDLNNIPIVKDDEMDNKRYIGNDVYASMSSLLSPLVSRQIPDERIGLEKQVQRLSEMLHESQDKVNALKSQEKILKDELRKIDAFEKRQDVNVEYLKNVLVKFLMSGNKQAMVPILAKLLCLDTAETNTLMENNGFVMDVYMGETTVDSNIIIWPQKETTAYDNDNQLWRSEDGFLINKKSNLVMDIRGGDLQSDKAIVQYDRKMTMAHNQRFGYRDGYIYCLADPRLVLDIRGGGSKEGTKIILYKRKDADNDNQQWELIPVPGQNQQHGQPDQQSQHSHGNVPYYPQPDHQQQQQHHQHQQHGNVPYYPPPAGMGGYGPPDDQNPTYGRRD</sequence>
<dbReference type="SMART" id="SM00755">
    <property type="entry name" value="Grip"/>
    <property type="match status" value="1"/>
</dbReference>
<dbReference type="Gene3D" id="2.80.10.50">
    <property type="match status" value="1"/>
</dbReference>
<name>A0A8H7V224_9FUNG</name>
<feature type="region of interest" description="Disordered" evidence="7">
    <location>
        <begin position="635"/>
        <end position="704"/>
    </location>
</feature>
<dbReference type="InterPro" id="IPR051952">
    <property type="entry name" value="Golgi-autophagy_related"/>
</dbReference>
<dbReference type="SMART" id="SM00458">
    <property type="entry name" value="RICIN"/>
    <property type="match status" value="1"/>
</dbReference>
<evidence type="ECO:0000256" key="3">
    <source>
        <dbReference type="ARBA" id="ARBA00022490"/>
    </source>
</evidence>
<dbReference type="EMBL" id="JAEPRD010000108">
    <property type="protein sequence ID" value="KAG2198609.1"/>
    <property type="molecule type" value="Genomic_DNA"/>
</dbReference>
<dbReference type="InterPro" id="IPR035992">
    <property type="entry name" value="Ricin_B-like_lectins"/>
</dbReference>
<dbReference type="Proteomes" id="UP000603453">
    <property type="component" value="Unassembled WGS sequence"/>
</dbReference>
<evidence type="ECO:0000256" key="2">
    <source>
        <dbReference type="ARBA" id="ARBA00004496"/>
    </source>
</evidence>
<comment type="caution">
    <text evidence="9">The sequence shown here is derived from an EMBL/GenBank/DDBJ whole genome shotgun (WGS) entry which is preliminary data.</text>
</comment>
<dbReference type="InterPro" id="IPR000772">
    <property type="entry name" value="Ricin_B_lectin"/>
</dbReference>
<feature type="coiled-coil region" evidence="6">
    <location>
        <begin position="415"/>
        <end position="459"/>
    </location>
</feature>
<proteinExistence type="predicted"/>
<organism evidence="9 10">
    <name type="scientific">Mucor saturninus</name>
    <dbReference type="NCBI Taxonomy" id="64648"/>
    <lineage>
        <taxon>Eukaryota</taxon>
        <taxon>Fungi</taxon>
        <taxon>Fungi incertae sedis</taxon>
        <taxon>Mucoromycota</taxon>
        <taxon>Mucoromycotina</taxon>
        <taxon>Mucoromycetes</taxon>
        <taxon>Mucorales</taxon>
        <taxon>Mucorineae</taxon>
        <taxon>Mucoraceae</taxon>
        <taxon>Mucor</taxon>
    </lineage>
</organism>
<feature type="domain" description="GRIP" evidence="8">
    <location>
        <begin position="457"/>
        <end position="504"/>
    </location>
</feature>
<feature type="compositionally biased region" description="Polar residues" evidence="7">
    <location>
        <begin position="34"/>
        <end position="47"/>
    </location>
</feature>
<feature type="region of interest" description="Disordered" evidence="7">
    <location>
        <begin position="27"/>
        <end position="47"/>
    </location>
</feature>
<dbReference type="AlphaFoldDB" id="A0A8H7V224"/>
<dbReference type="OrthoDB" id="1926336at2759"/>
<feature type="coiled-coil region" evidence="6">
    <location>
        <begin position="162"/>
        <end position="321"/>
    </location>
</feature>
<dbReference type="GO" id="GO:0005794">
    <property type="term" value="C:Golgi apparatus"/>
    <property type="evidence" value="ECO:0007669"/>
    <property type="project" value="TreeGrafter"/>
</dbReference>
<evidence type="ECO:0000259" key="8">
    <source>
        <dbReference type="PROSITE" id="PS50913"/>
    </source>
</evidence>
<feature type="coiled-coil region" evidence="6">
    <location>
        <begin position="56"/>
        <end position="101"/>
    </location>
</feature>
<dbReference type="PROSITE" id="PS50231">
    <property type="entry name" value="RICIN_B_LECTIN"/>
    <property type="match status" value="1"/>
</dbReference>
<evidence type="ECO:0000256" key="5">
    <source>
        <dbReference type="ARBA" id="ARBA00023136"/>
    </source>
</evidence>
<comment type="subcellular location">
    <subcellularLocation>
        <location evidence="2">Cytoplasm</location>
    </subcellularLocation>
    <subcellularLocation>
        <location evidence="1">Endomembrane system</location>
        <topology evidence="1">Peripheral membrane protein</topology>
    </subcellularLocation>
</comment>